<dbReference type="GO" id="GO:0005975">
    <property type="term" value="P:carbohydrate metabolic process"/>
    <property type="evidence" value="ECO:0007669"/>
    <property type="project" value="InterPro"/>
</dbReference>
<dbReference type="InterPro" id="IPR002213">
    <property type="entry name" value="UDP_glucos_trans"/>
</dbReference>
<dbReference type="PANTHER" id="PTHR48050:SF13">
    <property type="entry name" value="STEROL 3-BETA-GLUCOSYLTRANSFERASE UGT80A2"/>
    <property type="match status" value="1"/>
</dbReference>
<reference evidence="3" key="1">
    <citation type="submission" date="2020-02" db="EMBL/GenBank/DDBJ databases">
        <authorList>
            <person name="Meier V. D."/>
        </authorList>
    </citation>
    <scope>NUCLEOTIDE SEQUENCE</scope>
    <source>
        <strain evidence="3">AVDCRST_MAG53</strain>
    </source>
</reference>
<dbReference type="Gene3D" id="3.40.50.2000">
    <property type="entry name" value="Glycogen Phosphorylase B"/>
    <property type="match status" value="2"/>
</dbReference>
<dbReference type="Pfam" id="PF03033">
    <property type="entry name" value="Glyco_transf_28"/>
    <property type="match status" value="1"/>
</dbReference>
<organism evidence="3">
    <name type="scientific">uncultured Solirubrobacteraceae bacterium</name>
    <dbReference type="NCBI Taxonomy" id="1162706"/>
    <lineage>
        <taxon>Bacteria</taxon>
        <taxon>Bacillati</taxon>
        <taxon>Actinomycetota</taxon>
        <taxon>Thermoleophilia</taxon>
        <taxon>Solirubrobacterales</taxon>
        <taxon>Solirubrobacteraceae</taxon>
        <taxon>environmental samples</taxon>
    </lineage>
</organism>
<dbReference type="EMBL" id="CADCVR010000001">
    <property type="protein sequence ID" value="CAA9471381.1"/>
    <property type="molecule type" value="Genomic_DNA"/>
</dbReference>
<dbReference type="AlphaFoldDB" id="A0A6J4RKJ9"/>
<dbReference type="CDD" id="cd03784">
    <property type="entry name" value="GT1_Gtf-like"/>
    <property type="match status" value="1"/>
</dbReference>
<dbReference type="InterPro" id="IPR010610">
    <property type="entry name" value="EryCIII-like_C"/>
</dbReference>
<dbReference type="InterPro" id="IPR004276">
    <property type="entry name" value="GlycoTrans_28_N"/>
</dbReference>
<dbReference type="SUPFAM" id="SSF53756">
    <property type="entry name" value="UDP-Glycosyltransferase/glycogen phosphorylase"/>
    <property type="match status" value="1"/>
</dbReference>
<proteinExistence type="predicted"/>
<accession>A0A6J4RKJ9</accession>
<evidence type="ECO:0000313" key="3">
    <source>
        <dbReference type="EMBL" id="CAA9471381.1"/>
    </source>
</evidence>
<protein>
    <submittedName>
        <fullName evidence="3">Uncharacterized protein</fullName>
    </submittedName>
</protein>
<sequence length="401" mass="42923">MRVLVGAFGDPGHAFPAVALATALRARGHAVRVQTWERWREDVEATGVAFAPAPEYHVFPTRERPLKPYEAVLRATTDTRPLVREFAPDVVVADILTLAPALAAELEGVRVATLIPHVDPRPAPGFPPYSVGARLPRTTLGRQLWARTDGLMARGLELGRRELNETRRRLGLPPLEHVHGGISPALALVGTFPQLEYPRPGGPPGGTHVVGPLLWEPPTEEISLPPGDGPLILVAPSTSQDPDHRLLHAALEGLAGAPVRVLATWNRRRPVPAVAAPPNTRLVEWLSYARTMPYCDVVVCHAGHGTLVRALASGCVVVAAPAAGDMGENAARVDWAGAGVRIPRRLVSARSVRLAVGRAISDPALRARAAELAAWAEAHPAGLRAAELLEDYVARPDRFTA</sequence>
<feature type="domain" description="Glycosyltransferase family 28 N-terminal" evidence="1">
    <location>
        <begin position="7"/>
        <end position="93"/>
    </location>
</feature>
<feature type="domain" description="Erythromycin biosynthesis protein CIII-like C-terminal" evidence="2">
    <location>
        <begin position="273"/>
        <end position="382"/>
    </location>
</feature>
<dbReference type="InterPro" id="IPR050426">
    <property type="entry name" value="Glycosyltransferase_28"/>
</dbReference>
<dbReference type="GO" id="GO:0033072">
    <property type="term" value="P:vancomycin biosynthetic process"/>
    <property type="evidence" value="ECO:0007669"/>
    <property type="project" value="UniProtKB-ARBA"/>
</dbReference>
<name>A0A6J4RKJ9_9ACTN</name>
<evidence type="ECO:0000259" key="1">
    <source>
        <dbReference type="Pfam" id="PF03033"/>
    </source>
</evidence>
<dbReference type="PANTHER" id="PTHR48050">
    <property type="entry name" value="STEROL 3-BETA-GLUCOSYLTRANSFERASE"/>
    <property type="match status" value="1"/>
</dbReference>
<evidence type="ECO:0000259" key="2">
    <source>
        <dbReference type="Pfam" id="PF06722"/>
    </source>
</evidence>
<gene>
    <name evidence="3" type="ORF">AVDCRST_MAG53-1324</name>
</gene>
<dbReference type="GO" id="GO:0008194">
    <property type="term" value="F:UDP-glycosyltransferase activity"/>
    <property type="evidence" value="ECO:0007669"/>
    <property type="project" value="InterPro"/>
</dbReference>
<dbReference type="Pfam" id="PF06722">
    <property type="entry name" value="EryCIII-like_C"/>
    <property type="match status" value="1"/>
</dbReference>
<dbReference type="GO" id="GO:0016758">
    <property type="term" value="F:hexosyltransferase activity"/>
    <property type="evidence" value="ECO:0007669"/>
    <property type="project" value="InterPro"/>
</dbReference>